<sequence>MSCHRINELIELLTPEWQKQGHLNLVQIIETLAVEAGHKAPLNEVTDDLLIYHLKMKNEAPDAMIPGIAKDVEVDFKEALLKARGFK</sequence>
<gene>
    <name evidence="1" type="ORF">GV64_23220</name>
</gene>
<dbReference type="InterPro" id="IPR009383">
    <property type="entry name" value="DUF1040"/>
</dbReference>
<dbReference type="Gene3D" id="1.10.1580.20">
    <property type="entry name" value="Protein of unknown function DUF1040"/>
    <property type="match status" value="1"/>
</dbReference>
<proteinExistence type="predicted"/>
<accession>A0A081KGG5</accession>
<evidence type="ECO:0008006" key="3">
    <source>
        <dbReference type="Google" id="ProtNLM"/>
    </source>
</evidence>
<organism evidence="1 2">
    <name type="scientific">Endozoicomonas elysicola</name>
    <dbReference type="NCBI Taxonomy" id="305900"/>
    <lineage>
        <taxon>Bacteria</taxon>
        <taxon>Pseudomonadati</taxon>
        <taxon>Pseudomonadota</taxon>
        <taxon>Gammaproteobacteria</taxon>
        <taxon>Oceanospirillales</taxon>
        <taxon>Endozoicomonadaceae</taxon>
        <taxon>Endozoicomonas</taxon>
    </lineage>
</organism>
<dbReference type="Proteomes" id="UP000027997">
    <property type="component" value="Unassembled WGS sequence"/>
</dbReference>
<evidence type="ECO:0000313" key="2">
    <source>
        <dbReference type="Proteomes" id="UP000027997"/>
    </source>
</evidence>
<dbReference type="RefSeq" id="WP_020581768.1">
    <property type="nucleotide sequence ID" value="NZ_JOJP01000001.1"/>
</dbReference>
<dbReference type="STRING" id="305900.GV64_23220"/>
<dbReference type="eggNOG" id="COG3084">
    <property type="taxonomic scope" value="Bacteria"/>
</dbReference>
<dbReference type="EMBL" id="JOJP01000001">
    <property type="protein sequence ID" value="KEI73241.1"/>
    <property type="molecule type" value="Genomic_DNA"/>
</dbReference>
<keyword evidence="2" id="KW-1185">Reference proteome</keyword>
<name>A0A081KGG5_9GAMM</name>
<dbReference type="Pfam" id="PF06288">
    <property type="entry name" value="DUF1040"/>
    <property type="match status" value="1"/>
</dbReference>
<evidence type="ECO:0000313" key="1">
    <source>
        <dbReference type="EMBL" id="KEI73241.1"/>
    </source>
</evidence>
<dbReference type="AlphaFoldDB" id="A0A081KGG5"/>
<comment type="caution">
    <text evidence="1">The sequence shown here is derived from an EMBL/GenBank/DDBJ whole genome shotgun (WGS) entry which is preliminary data.</text>
</comment>
<reference evidence="1 2" key="1">
    <citation type="submission" date="2014-06" db="EMBL/GenBank/DDBJ databases">
        <title>Whole Genome Sequences of Three Symbiotic Endozoicomonas Bacteria.</title>
        <authorList>
            <person name="Neave M.J."/>
            <person name="Apprill A."/>
            <person name="Voolstra C.R."/>
        </authorList>
    </citation>
    <scope>NUCLEOTIDE SEQUENCE [LARGE SCALE GENOMIC DNA]</scope>
    <source>
        <strain evidence="1 2">DSM 22380</strain>
    </source>
</reference>
<protein>
    <recommendedName>
        <fullName evidence="3">DUF1040 family protein</fullName>
    </recommendedName>
</protein>
<dbReference type="InterPro" id="IPR038134">
    <property type="entry name" value="YihD_sf"/>
</dbReference>